<evidence type="ECO:0000313" key="3">
    <source>
        <dbReference type="EMBL" id="MDQ0338886.1"/>
    </source>
</evidence>
<accession>A0ABU0CR34</accession>
<dbReference type="Proteomes" id="UP001232445">
    <property type="component" value="Unassembled WGS sequence"/>
</dbReference>
<name>A0ABU0CR34_9BACI</name>
<keyword evidence="4" id="KW-1185">Reference proteome</keyword>
<dbReference type="EMBL" id="JAUSUQ010000005">
    <property type="protein sequence ID" value="MDQ0338886.1"/>
    <property type="molecule type" value="Genomic_DNA"/>
</dbReference>
<evidence type="ECO:0000256" key="2">
    <source>
        <dbReference type="SAM" id="SignalP"/>
    </source>
</evidence>
<evidence type="ECO:0008006" key="5">
    <source>
        <dbReference type="Google" id="ProtNLM"/>
    </source>
</evidence>
<reference evidence="3 4" key="1">
    <citation type="submission" date="2023-07" db="EMBL/GenBank/DDBJ databases">
        <title>Genomic Encyclopedia of Type Strains, Phase IV (KMG-IV): sequencing the most valuable type-strain genomes for metagenomic binning, comparative biology and taxonomic classification.</title>
        <authorList>
            <person name="Goeker M."/>
        </authorList>
    </citation>
    <scope>NUCLEOTIDE SEQUENCE [LARGE SCALE GENOMIC DNA]</scope>
    <source>
        <strain evidence="3 4">DSM 17740</strain>
    </source>
</reference>
<feature type="signal peptide" evidence="2">
    <location>
        <begin position="1"/>
        <end position="25"/>
    </location>
</feature>
<protein>
    <recommendedName>
        <fullName evidence="5">DUF4367 domain-containing protein</fullName>
    </recommendedName>
</protein>
<evidence type="ECO:0000313" key="4">
    <source>
        <dbReference type="Proteomes" id="UP001232445"/>
    </source>
</evidence>
<gene>
    <name evidence="3" type="ORF">J2S00_001672</name>
</gene>
<comment type="caution">
    <text evidence="3">The sequence shown here is derived from an EMBL/GenBank/DDBJ whole genome shotgun (WGS) entry which is preliminary data.</text>
</comment>
<sequence>MYNQQKVMLVSICCLLALAGCQWFAGEPNEPAPPDENGHEPEHTPAPSPPDKQKVVTLGLEGHQEKVTLEPYVTDWIALEYDTRFEVTAEEDWLEFQHPEDKARFKVQLLHDEVFVAQQRDTVVEQGYELYHAFELENGEGYIYYLYEARDQIEIYHVIENDQAILVLMQFAEPVADKYQFVFDYMLDSITFSGQANESLQPAGPTEQSVE</sequence>
<dbReference type="PROSITE" id="PS51257">
    <property type="entry name" value="PROKAR_LIPOPROTEIN"/>
    <property type="match status" value="1"/>
</dbReference>
<evidence type="ECO:0000256" key="1">
    <source>
        <dbReference type="SAM" id="MobiDB-lite"/>
    </source>
</evidence>
<keyword evidence="2" id="KW-0732">Signal</keyword>
<feature type="chain" id="PRO_5047414318" description="DUF4367 domain-containing protein" evidence="2">
    <location>
        <begin position="26"/>
        <end position="211"/>
    </location>
</feature>
<dbReference type="RefSeq" id="WP_307337974.1">
    <property type="nucleotide sequence ID" value="NZ_JAUSUQ010000005.1"/>
</dbReference>
<organism evidence="3 4">
    <name type="scientific">Caldalkalibacillus uzonensis</name>
    <dbReference type="NCBI Taxonomy" id="353224"/>
    <lineage>
        <taxon>Bacteria</taxon>
        <taxon>Bacillati</taxon>
        <taxon>Bacillota</taxon>
        <taxon>Bacilli</taxon>
        <taxon>Bacillales</taxon>
        <taxon>Bacillaceae</taxon>
        <taxon>Caldalkalibacillus</taxon>
    </lineage>
</organism>
<feature type="region of interest" description="Disordered" evidence="1">
    <location>
        <begin position="29"/>
        <end position="53"/>
    </location>
</feature>
<proteinExistence type="predicted"/>